<accession>A0AAE0Q0T2</accession>
<feature type="compositionally biased region" description="Low complexity" evidence="1">
    <location>
        <begin position="40"/>
        <end position="49"/>
    </location>
</feature>
<evidence type="ECO:0000313" key="2">
    <source>
        <dbReference type="EMBL" id="KAK3511390.1"/>
    </source>
</evidence>
<protein>
    <submittedName>
        <fullName evidence="2">Uncharacterized protein</fullName>
    </submittedName>
</protein>
<proteinExistence type="predicted"/>
<comment type="caution">
    <text evidence="2">The sequence shown here is derived from an EMBL/GenBank/DDBJ whole genome shotgun (WGS) entry which is preliminary data.</text>
</comment>
<dbReference type="AlphaFoldDB" id="A0AAE0Q0T2"/>
<gene>
    <name evidence="2" type="ORF">QTP70_006110</name>
</gene>
<dbReference type="EMBL" id="JAUCMX010000024">
    <property type="protein sequence ID" value="KAK3511390.1"/>
    <property type="molecule type" value="Genomic_DNA"/>
</dbReference>
<evidence type="ECO:0000256" key="1">
    <source>
        <dbReference type="SAM" id="MobiDB-lite"/>
    </source>
</evidence>
<organism evidence="2 3">
    <name type="scientific">Hemibagrus guttatus</name>
    <dbReference type="NCBI Taxonomy" id="175788"/>
    <lineage>
        <taxon>Eukaryota</taxon>
        <taxon>Metazoa</taxon>
        <taxon>Chordata</taxon>
        <taxon>Craniata</taxon>
        <taxon>Vertebrata</taxon>
        <taxon>Euteleostomi</taxon>
        <taxon>Actinopterygii</taxon>
        <taxon>Neopterygii</taxon>
        <taxon>Teleostei</taxon>
        <taxon>Ostariophysi</taxon>
        <taxon>Siluriformes</taxon>
        <taxon>Bagridae</taxon>
        <taxon>Hemibagrus</taxon>
    </lineage>
</organism>
<feature type="region of interest" description="Disordered" evidence="1">
    <location>
        <begin position="25"/>
        <end position="65"/>
    </location>
</feature>
<reference evidence="2" key="1">
    <citation type="submission" date="2023-06" db="EMBL/GenBank/DDBJ databases">
        <title>Male Hemibagrus guttatus genome.</title>
        <authorList>
            <person name="Bian C."/>
        </authorList>
    </citation>
    <scope>NUCLEOTIDE SEQUENCE</scope>
    <source>
        <strain evidence="2">Male_cb2023</strain>
        <tissue evidence="2">Muscle</tissue>
    </source>
</reference>
<name>A0AAE0Q0T2_9TELE</name>
<evidence type="ECO:0000313" key="3">
    <source>
        <dbReference type="Proteomes" id="UP001274896"/>
    </source>
</evidence>
<dbReference type="Proteomes" id="UP001274896">
    <property type="component" value="Unassembled WGS sequence"/>
</dbReference>
<sequence length="132" mass="14175">MAVVVNPGLDRSDAMQVQKVMVVPAKAASRGSDRGGGGDRANAAAGASGRDQENQEESASEGSIDRIPLRQWVMNGAIMFGREFCYAMETALVTPVLLQIVPGGNPPRHRENMRKLHIHMVEAGIEPPTLEV</sequence>
<keyword evidence="3" id="KW-1185">Reference proteome</keyword>